<dbReference type="InterPro" id="IPR053162">
    <property type="entry name" value="DnaD"/>
</dbReference>
<evidence type="ECO:0000313" key="3">
    <source>
        <dbReference type="EMBL" id="KAE9636192.1"/>
    </source>
</evidence>
<evidence type="ECO:0000313" key="4">
    <source>
        <dbReference type="Proteomes" id="UP000483018"/>
    </source>
</evidence>
<evidence type="ECO:0000259" key="2">
    <source>
        <dbReference type="Pfam" id="PF07261"/>
    </source>
</evidence>
<gene>
    <name evidence="3" type="ORF">GND95_03460</name>
</gene>
<dbReference type="Proteomes" id="UP000483018">
    <property type="component" value="Unassembled WGS sequence"/>
</dbReference>
<accession>A0A7C8LG24</accession>
<proteinExistence type="inferred from homology"/>
<dbReference type="EMBL" id="WSLF01000002">
    <property type="protein sequence ID" value="KAE9636192.1"/>
    <property type="molecule type" value="Genomic_DNA"/>
</dbReference>
<feature type="domain" description="DnaB/C C-terminal" evidence="2">
    <location>
        <begin position="153"/>
        <end position="224"/>
    </location>
</feature>
<dbReference type="NCBIfam" id="TIGR01446">
    <property type="entry name" value="DnaD_dom"/>
    <property type="match status" value="2"/>
</dbReference>
<protein>
    <submittedName>
        <fullName evidence="3">DnaD domain protein</fullName>
    </submittedName>
</protein>
<comment type="caution">
    <text evidence="3">The sequence shown here is derived from an EMBL/GenBank/DDBJ whole genome shotgun (WGS) entry which is preliminary data.</text>
</comment>
<name>A0A7C8LG24_9FIRM</name>
<dbReference type="PIRSF" id="PIRSF033722">
    <property type="entry name" value="DnaD_CA_C3587_prd"/>
    <property type="match status" value="1"/>
</dbReference>
<reference evidence="3 4" key="1">
    <citation type="submission" date="2019-12" db="EMBL/GenBank/DDBJ databases">
        <title>Defluviitalea raffinosedens, isolated from a biogas fermenter, genome sequencing and characterization.</title>
        <authorList>
            <person name="Rettenmaier R."/>
            <person name="Schneider M."/>
            <person name="Neuhaus K."/>
            <person name="Liebl W."/>
            <person name="Zverlov V."/>
        </authorList>
    </citation>
    <scope>NUCLEOTIDE SEQUENCE [LARGE SCALE GENOMIC DNA]</scope>
    <source>
        <strain evidence="3 4">249c-K6</strain>
    </source>
</reference>
<dbReference type="SUPFAM" id="SSF158499">
    <property type="entry name" value="DnaD domain-like"/>
    <property type="match status" value="2"/>
</dbReference>
<dbReference type="InterPro" id="IPR017019">
    <property type="entry name" value="DNA_replication_prd_bac"/>
</dbReference>
<keyword evidence="4" id="KW-1185">Reference proteome</keyword>
<evidence type="ECO:0000256" key="1">
    <source>
        <dbReference type="ARBA" id="ARBA00093462"/>
    </source>
</evidence>
<dbReference type="Gene3D" id="1.10.10.630">
    <property type="entry name" value="DnaD domain-like"/>
    <property type="match status" value="2"/>
</dbReference>
<feature type="domain" description="DnaB/C C-terminal" evidence="2">
    <location>
        <begin position="244"/>
        <end position="306"/>
    </location>
</feature>
<sequence>MKGEIVMAILNIKNNLELSTTPISNEFIDTYMPKANGNFVKVYLYGYRFCFHGQHNLTSKEMAEKLDLLESDVIKAFQYWKEQGLMDFEWHDDDNIYISYHMPSPYTEKSQKTETTNAIAENKDVHIHLESKPDYTPEELTIYMKNPEISQLFKIAERYLGRMLNHNDLKILYSLYDWLRLPLDVIELLLEHCISNNHRSIRYIEKVAITWVEEGITTVEKAKARMKVFNNDYREIMKCFGLTNRDPAPSEIECMDRWIKSFPLDIVLEACKRTIVQTQKPSFQYTDSILKNWAKNKVKSLEDIEKLDAAYLQKKTMQNNPTTNDSQTADYYSKPSKFVNFKQRNWDFDELERLEREYLTKQLSEGR</sequence>
<dbReference type="PANTHER" id="PTHR37293">
    <property type="entry name" value="PHAGE REPLICATION PROTEIN-RELATED"/>
    <property type="match status" value="1"/>
</dbReference>
<dbReference type="PANTHER" id="PTHR37293:SF5">
    <property type="entry name" value="DNA REPLICATION PROTEIN"/>
    <property type="match status" value="1"/>
</dbReference>
<dbReference type="InterPro" id="IPR034829">
    <property type="entry name" value="DnaD-like_sf"/>
</dbReference>
<dbReference type="InterPro" id="IPR006343">
    <property type="entry name" value="DnaB/C_C"/>
</dbReference>
<dbReference type="Pfam" id="PF07261">
    <property type="entry name" value="DnaB_2"/>
    <property type="match status" value="2"/>
</dbReference>
<organism evidence="3 4">
    <name type="scientific">Defluviitalea raffinosedens</name>
    <dbReference type="NCBI Taxonomy" id="1450156"/>
    <lineage>
        <taxon>Bacteria</taxon>
        <taxon>Bacillati</taxon>
        <taxon>Bacillota</taxon>
        <taxon>Clostridia</taxon>
        <taxon>Lachnospirales</taxon>
        <taxon>Defluviitaleaceae</taxon>
        <taxon>Defluviitalea</taxon>
    </lineage>
</organism>
<comment type="similarity">
    <text evidence="1">Belongs to the DnaB/DnaD family.</text>
</comment>
<dbReference type="AlphaFoldDB" id="A0A7C8LG24"/>